<sequence>MKQKLVAGMFTFVLVFSLIPHPNTFASANSSEIQQKKEVIKERDKQILQLEKKKKLAQQDQAAILTQIETTRKQLNQLDLEVAQLEQSVNEGQAQVARLKEQVDKRRRLYVERVRNYYLKGRMFYFSLLLNSSSFGQFLERYDMLSMMNRADQEAIAGLTRKKAELEKAEQKQKAMLAQMKDKQERAENLYAKLQADYREHKELIAKLSQSVENLEDVNAKEQAELNRLVAKAEQDAARKEQQGARSAHLSAGDGKLLWPVAGGLITSPYGMRYHPIKHTYRMHEGMDIGADLGVPIRAAEAGEVIEARPSNGYGYIIVIYHGDGLATLYAHMYEQTVKVKKGDVVKRGQVIAEVGTNGDSTAPHLHFEVHVDGKTVNPAPYLK</sequence>
<accession>A0A7W1XAE4</accession>
<evidence type="ECO:0000259" key="4">
    <source>
        <dbReference type="Pfam" id="PF24568"/>
    </source>
</evidence>
<dbReference type="InterPro" id="IPR050570">
    <property type="entry name" value="Cell_wall_metabolism_enzyme"/>
</dbReference>
<organism evidence="5 6">
    <name type="scientific">Thermoactinomyces daqus</name>
    <dbReference type="NCBI Taxonomy" id="1329516"/>
    <lineage>
        <taxon>Bacteria</taxon>
        <taxon>Bacillati</taxon>
        <taxon>Bacillota</taxon>
        <taxon>Bacilli</taxon>
        <taxon>Bacillales</taxon>
        <taxon>Thermoactinomycetaceae</taxon>
        <taxon>Thermoactinomyces</taxon>
    </lineage>
</organism>
<dbReference type="Proteomes" id="UP000530514">
    <property type="component" value="Unassembled WGS sequence"/>
</dbReference>
<feature type="coiled-coil region" evidence="2">
    <location>
        <begin position="33"/>
        <end position="102"/>
    </location>
</feature>
<comment type="caution">
    <text evidence="5">The sequence shown here is derived from an EMBL/GenBank/DDBJ whole genome shotgun (WGS) entry which is preliminary data.</text>
</comment>
<dbReference type="InterPro" id="IPR057309">
    <property type="entry name" value="PcsB_CC"/>
</dbReference>
<proteinExistence type="predicted"/>
<feature type="coiled-coil region" evidence="2">
    <location>
        <begin position="149"/>
        <end position="243"/>
    </location>
</feature>
<keyword evidence="1" id="KW-0732">Signal</keyword>
<protein>
    <submittedName>
        <fullName evidence="5">Peptidoglycan DD-metalloendopeptidase family protein</fullName>
    </submittedName>
</protein>
<dbReference type="EMBL" id="JACEIP010000011">
    <property type="protein sequence ID" value="MBA4542992.1"/>
    <property type="molecule type" value="Genomic_DNA"/>
</dbReference>
<evidence type="ECO:0000313" key="6">
    <source>
        <dbReference type="Proteomes" id="UP000530514"/>
    </source>
</evidence>
<keyword evidence="2" id="KW-0175">Coiled coil</keyword>
<dbReference type="InterPro" id="IPR016047">
    <property type="entry name" value="M23ase_b-sheet_dom"/>
</dbReference>
<dbReference type="CDD" id="cd12797">
    <property type="entry name" value="M23_peptidase"/>
    <property type="match status" value="1"/>
</dbReference>
<dbReference type="Gene3D" id="2.70.70.10">
    <property type="entry name" value="Glucose Permease (Domain IIA)"/>
    <property type="match status" value="1"/>
</dbReference>
<dbReference type="AlphaFoldDB" id="A0A7W1XAE4"/>
<keyword evidence="6" id="KW-1185">Reference proteome</keyword>
<evidence type="ECO:0000313" key="5">
    <source>
        <dbReference type="EMBL" id="MBA4542992.1"/>
    </source>
</evidence>
<dbReference type="Pfam" id="PF24568">
    <property type="entry name" value="CC_PcsB"/>
    <property type="match status" value="1"/>
</dbReference>
<dbReference type="RefSeq" id="WP_160173798.1">
    <property type="nucleotide sequence ID" value="NZ_JACEIP010000011.1"/>
</dbReference>
<feature type="domain" description="M23ase beta-sheet core" evidence="3">
    <location>
        <begin position="282"/>
        <end position="379"/>
    </location>
</feature>
<dbReference type="Pfam" id="PF01551">
    <property type="entry name" value="Peptidase_M23"/>
    <property type="match status" value="1"/>
</dbReference>
<evidence type="ECO:0000259" key="3">
    <source>
        <dbReference type="Pfam" id="PF01551"/>
    </source>
</evidence>
<evidence type="ECO:0000256" key="1">
    <source>
        <dbReference type="ARBA" id="ARBA00022729"/>
    </source>
</evidence>
<dbReference type="PANTHER" id="PTHR21666:SF270">
    <property type="entry name" value="MUREIN HYDROLASE ACTIVATOR ENVC"/>
    <property type="match status" value="1"/>
</dbReference>
<dbReference type="OrthoDB" id="9805799at2"/>
<dbReference type="InterPro" id="IPR011055">
    <property type="entry name" value="Dup_hybrid_motif"/>
</dbReference>
<name>A0A7W1XAE4_9BACL</name>
<reference evidence="5 6" key="1">
    <citation type="submission" date="2020-07" db="EMBL/GenBank/DDBJ databases">
        <authorList>
            <person name="Feng H."/>
        </authorList>
    </citation>
    <scope>NUCLEOTIDE SEQUENCE [LARGE SCALE GENOMIC DNA]</scope>
    <source>
        <strain evidence="6">s-11</strain>
    </source>
</reference>
<dbReference type="PANTHER" id="PTHR21666">
    <property type="entry name" value="PEPTIDASE-RELATED"/>
    <property type="match status" value="1"/>
</dbReference>
<dbReference type="GO" id="GO:0004222">
    <property type="term" value="F:metalloendopeptidase activity"/>
    <property type="evidence" value="ECO:0007669"/>
    <property type="project" value="TreeGrafter"/>
</dbReference>
<gene>
    <name evidence="5" type="ORF">H1164_08760</name>
</gene>
<dbReference type="Gene3D" id="6.10.250.3150">
    <property type="match status" value="1"/>
</dbReference>
<evidence type="ECO:0000256" key="2">
    <source>
        <dbReference type="SAM" id="Coils"/>
    </source>
</evidence>
<feature type="domain" description="Peptidoglycan hydrolase PcsB coiled-coil" evidence="4">
    <location>
        <begin position="97"/>
        <end position="168"/>
    </location>
</feature>
<dbReference type="SUPFAM" id="SSF51261">
    <property type="entry name" value="Duplicated hybrid motif"/>
    <property type="match status" value="1"/>
</dbReference>